<gene>
    <name evidence="2" type="ORF">F4Y08_04965</name>
</gene>
<feature type="compositionally biased region" description="Basic and acidic residues" evidence="1">
    <location>
        <begin position="36"/>
        <end position="82"/>
    </location>
</feature>
<reference evidence="2" key="1">
    <citation type="submission" date="2019-09" db="EMBL/GenBank/DDBJ databases">
        <title>Characterisation of the sponge microbiome using genome-centric metagenomics.</title>
        <authorList>
            <person name="Engelberts J.P."/>
            <person name="Robbins S.J."/>
            <person name="De Goeij J.M."/>
            <person name="Aranda M."/>
            <person name="Bell S.C."/>
            <person name="Webster N.S."/>
        </authorList>
    </citation>
    <scope>NUCLEOTIDE SEQUENCE</scope>
    <source>
        <strain evidence="2">SB0662_bin_9</strain>
    </source>
</reference>
<sequence>MTDEHQPPQLTAEELNRGNPNHDAFWQARGLKKRPKDWQQRIAHEKAARAKQLQREQKEAARQARIEREQAAEARALRDRRAGLPAAGEIEALEAEYDPFRRSRDRRGGAP</sequence>
<evidence type="ECO:0000313" key="2">
    <source>
        <dbReference type="EMBL" id="MYD89678.1"/>
    </source>
</evidence>
<dbReference type="AlphaFoldDB" id="A0A6B1DQP3"/>
<feature type="compositionally biased region" description="Basic and acidic residues" evidence="1">
    <location>
        <begin position="98"/>
        <end position="111"/>
    </location>
</feature>
<dbReference type="EMBL" id="VXPY01000032">
    <property type="protein sequence ID" value="MYD89678.1"/>
    <property type="molecule type" value="Genomic_DNA"/>
</dbReference>
<feature type="region of interest" description="Disordered" evidence="1">
    <location>
        <begin position="1"/>
        <end position="111"/>
    </location>
</feature>
<accession>A0A6B1DQP3</accession>
<protein>
    <submittedName>
        <fullName evidence="2">Uncharacterized protein</fullName>
    </submittedName>
</protein>
<evidence type="ECO:0000256" key="1">
    <source>
        <dbReference type="SAM" id="MobiDB-lite"/>
    </source>
</evidence>
<proteinExistence type="predicted"/>
<name>A0A6B1DQP3_9CHLR</name>
<comment type="caution">
    <text evidence="2">The sequence shown here is derived from an EMBL/GenBank/DDBJ whole genome shotgun (WGS) entry which is preliminary data.</text>
</comment>
<organism evidence="2">
    <name type="scientific">Caldilineaceae bacterium SB0662_bin_9</name>
    <dbReference type="NCBI Taxonomy" id="2605258"/>
    <lineage>
        <taxon>Bacteria</taxon>
        <taxon>Bacillati</taxon>
        <taxon>Chloroflexota</taxon>
        <taxon>Caldilineae</taxon>
        <taxon>Caldilineales</taxon>
        <taxon>Caldilineaceae</taxon>
    </lineage>
</organism>